<protein>
    <recommendedName>
        <fullName evidence="12">3-isopropylmalate dehydratase large subunit</fullName>
        <ecNumber evidence="12">4.2.1.33</ecNumber>
    </recommendedName>
    <alternativeName>
        <fullName evidence="12">Alpha-IPM isomerase</fullName>
        <shortName evidence="12">IPMI</shortName>
    </alternativeName>
    <alternativeName>
        <fullName evidence="12">Isopropylmalate isomerase</fullName>
    </alternativeName>
</protein>
<dbReference type="Proteomes" id="UP000018720">
    <property type="component" value="Unassembled WGS sequence"/>
</dbReference>
<evidence type="ECO:0000313" key="15">
    <source>
        <dbReference type="Proteomes" id="UP000018720"/>
    </source>
</evidence>
<dbReference type="InterPro" id="IPR036008">
    <property type="entry name" value="Aconitase_4Fe-4S_dom"/>
</dbReference>
<comment type="subunit">
    <text evidence="12">Heterodimer of LeuC and LeuD.</text>
</comment>
<comment type="caution">
    <text evidence="14">The sequence shown here is derived from an EMBL/GenBank/DDBJ whole genome shotgun (WGS) entry which is preliminary data.</text>
</comment>
<dbReference type="CDD" id="cd01583">
    <property type="entry name" value="IPMI"/>
    <property type="match status" value="1"/>
</dbReference>
<keyword evidence="5 12" id="KW-0004">4Fe-4S</keyword>
<keyword evidence="10 12" id="KW-0456">Lyase</keyword>
<dbReference type="PANTHER" id="PTHR43822">
    <property type="entry name" value="HOMOACONITASE, MITOCHONDRIAL-RELATED"/>
    <property type="match status" value="1"/>
</dbReference>
<keyword evidence="15" id="KW-1185">Reference proteome</keyword>
<dbReference type="PANTHER" id="PTHR43822:SF9">
    <property type="entry name" value="3-ISOPROPYLMALATE DEHYDRATASE"/>
    <property type="match status" value="1"/>
</dbReference>
<keyword evidence="4 12" id="KW-0432">Leucine biosynthesis</keyword>
<dbReference type="InterPro" id="IPR004430">
    <property type="entry name" value="3-IsopropMal_deHydase_lsu"/>
</dbReference>
<dbReference type="Pfam" id="PF00330">
    <property type="entry name" value="Aconitase"/>
    <property type="match status" value="1"/>
</dbReference>
<dbReference type="EMBL" id="AHOM02000004">
    <property type="protein sequence ID" value="EJZ43626.1"/>
    <property type="molecule type" value="Genomic_DNA"/>
</dbReference>
<proteinExistence type="inferred from homology"/>
<gene>
    <name evidence="14" type="primary">leuC_1</name>
    <name evidence="12" type="synonym">leuC</name>
    <name evidence="14" type="ORF">LEP1GSC178_2749</name>
</gene>
<reference evidence="14 15" key="1">
    <citation type="submission" date="2012-08" db="EMBL/GenBank/DDBJ databases">
        <authorList>
            <person name="Harkins D.M."/>
            <person name="Durkin A.S."/>
            <person name="Selengut J.D."/>
            <person name="Sanka R."/>
            <person name="DePew J."/>
            <person name="Purushe J."/>
            <person name="Matthias M.A."/>
            <person name="Vinetz J.M."/>
            <person name="Sutton G.G."/>
            <person name="Nelson W.C."/>
            <person name="Fouts D.E."/>
        </authorList>
    </citation>
    <scope>NUCLEOTIDE SEQUENCE [LARGE SCALE GENOMIC DNA]</scope>
    <source>
        <strain evidence="14 15">MMD4847</strain>
    </source>
</reference>
<dbReference type="InterPro" id="IPR015931">
    <property type="entry name" value="Acnase/IPM_dHydase_lsu_aba_1/3"/>
</dbReference>
<dbReference type="PRINTS" id="PR00415">
    <property type="entry name" value="ACONITASE"/>
</dbReference>
<comment type="similarity">
    <text evidence="12">Belongs to the aconitase/IPM isomerase family. LeuC type 1 subfamily.</text>
</comment>
<dbReference type="PROSITE" id="PS00450">
    <property type="entry name" value="ACONITASE_1"/>
    <property type="match status" value="1"/>
</dbReference>
<evidence type="ECO:0000256" key="2">
    <source>
        <dbReference type="ARBA" id="ARBA00002695"/>
    </source>
</evidence>
<evidence type="ECO:0000256" key="5">
    <source>
        <dbReference type="ARBA" id="ARBA00022485"/>
    </source>
</evidence>
<comment type="catalytic activity">
    <reaction evidence="1 12">
        <text>(2R,3S)-3-isopropylmalate = (2S)-2-isopropylmalate</text>
        <dbReference type="Rhea" id="RHEA:32287"/>
        <dbReference type="ChEBI" id="CHEBI:1178"/>
        <dbReference type="ChEBI" id="CHEBI:35121"/>
        <dbReference type="EC" id="4.2.1.33"/>
    </reaction>
</comment>
<dbReference type="Gene3D" id="3.30.499.10">
    <property type="entry name" value="Aconitase, domain 3"/>
    <property type="match status" value="2"/>
</dbReference>
<dbReference type="PROSITE" id="PS01244">
    <property type="entry name" value="ACONITASE_2"/>
    <property type="match status" value="1"/>
</dbReference>
<evidence type="ECO:0000259" key="13">
    <source>
        <dbReference type="Pfam" id="PF00330"/>
    </source>
</evidence>
<evidence type="ECO:0000256" key="3">
    <source>
        <dbReference type="ARBA" id="ARBA00004729"/>
    </source>
</evidence>
<evidence type="ECO:0000256" key="6">
    <source>
        <dbReference type="ARBA" id="ARBA00022605"/>
    </source>
</evidence>
<comment type="function">
    <text evidence="2 12">Catalyzes the isomerization between 2-isopropylmalate and 3-isopropylmalate, via the formation of 2-isopropylmaleate.</text>
</comment>
<keyword evidence="8 12" id="KW-0408">Iron</keyword>
<dbReference type="EC" id="4.2.1.33" evidence="12"/>
<evidence type="ECO:0000256" key="8">
    <source>
        <dbReference type="ARBA" id="ARBA00023004"/>
    </source>
</evidence>
<dbReference type="InterPro" id="IPR001030">
    <property type="entry name" value="Acoase/IPM_deHydtase_lsu_aba"/>
</dbReference>
<keyword evidence="6 12" id="KW-0028">Amino-acid biosynthesis</keyword>
<feature type="binding site" evidence="12">
    <location>
        <position position="409"/>
    </location>
    <ligand>
        <name>[4Fe-4S] cluster</name>
        <dbReference type="ChEBI" id="CHEBI:49883"/>
    </ligand>
</feature>
<dbReference type="NCBIfam" id="NF009116">
    <property type="entry name" value="PRK12466.1"/>
    <property type="match status" value="1"/>
</dbReference>
<dbReference type="NCBIfam" id="NF004016">
    <property type="entry name" value="PRK05478.1"/>
    <property type="match status" value="1"/>
</dbReference>
<accession>A0ABN0HCX7</accession>
<dbReference type="InterPro" id="IPR050067">
    <property type="entry name" value="IPM_dehydratase_rel_enz"/>
</dbReference>
<dbReference type="RefSeq" id="WP_008591716.1">
    <property type="nucleotide sequence ID" value="NZ_AHOM02000004.1"/>
</dbReference>
<evidence type="ECO:0000256" key="7">
    <source>
        <dbReference type="ARBA" id="ARBA00022723"/>
    </source>
</evidence>
<dbReference type="NCBIfam" id="TIGR00170">
    <property type="entry name" value="leuC"/>
    <property type="match status" value="1"/>
</dbReference>
<comment type="pathway">
    <text evidence="3 12">Amino-acid biosynthesis; L-leucine biosynthesis; L-leucine from 3-methyl-2-oxobutanoate: step 2/4.</text>
</comment>
<dbReference type="InterPro" id="IPR018136">
    <property type="entry name" value="Aconitase_4Fe-4S_BS"/>
</dbReference>
<keyword evidence="11 12" id="KW-0100">Branched-chain amino acid biosynthesis</keyword>
<feature type="binding site" evidence="12">
    <location>
        <position position="406"/>
    </location>
    <ligand>
        <name>[4Fe-4S] cluster</name>
        <dbReference type="ChEBI" id="CHEBI:49883"/>
    </ligand>
</feature>
<evidence type="ECO:0000256" key="11">
    <source>
        <dbReference type="ARBA" id="ARBA00023304"/>
    </source>
</evidence>
<dbReference type="HAMAP" id="MF_01026">
    <property type="entry name" value="LeuC_type1"/>
    <property type="match status" value="1"/>
</dbReference>
<feature type="domain" description="Aconitase/3-isopropylmalate dehydratase large subunit alpha/beta/alpha" evidence="13">
    <location>
        <begin position="6"/>
        <end position="456"/>
    </location>
</feature>
<name>A0ABN0HCX7_9LEPT</name>
<comment type="cofactor">
    <cofactor evidence="12">
        <name>[4Fe-4S] cluster</name>
        <dbReference type="ChEBI" id="CHEBI:49883"/>
    </cofactor>
    <text evidence="12">Binds 1 [4Fe-4S] cluster per subunit.</text>
</comment>
<evidence type="ECO:0000256" key="1">
    <source>
        <dbReference type="ARBA" id="ARBA00000491"/>
    </source>
</evidence>
<sequence length="465" mass="50568">MKTMFEKIWEDHLVGEMDGGSYLIYIDRHLIHEVTSPQAFDGIRMAGRKVRRPEATFATMDHNVSTRIRDLELADPISANQMKTLIKNCNENGITLYDLNHPDQGIIHVIAPEMGLTHPGMTIVCGDSHTSTHGAFGALAFGIGTSEVEHVLATQTLMQRRAKTMEIRVDGQLSPHVTAKDIVLAIIGKIGTGGATGYVIEYRGSAISSLSMEARMTVCNMSIEAGARAGLIAPDQVTFDYLKGKDFAPKGAEWDLAVQRWKRYVTDEGAKFDTSVVLKAEEIAPQVTWGTSPGQVVPVTGIVPDPKDAPDAVEKTSIENALKYMDLKPGQKMEDVFVNKVFIGSCTNSRIEDLRVAASTVKGKKVSSKVQAIVVPGSGRVKRQAEAEGLDKIFVEAGFEWRQPGCSMCLAMNDDVLQPGDRCASTSNRNFEGRQGKGGRTHLVGPAMAAAAAVEGHFVDIRNWK</sequence>
<evidence type="ECO:0000313" key="14">
    <source>
        <dbReference type="EMBL" id="EJZ43626.1"/>
    </source>
</evidence>
<feature type="binding site" evidence="12">
    <location>
        <position position="346"/>
    </location>
    <ligand>
        <name>[4Fe-4S] cluster</name>
        <dbReference type="ChEBI" id="CHEBI:49883"/>
    </ligand>
</feature>
<organism evidence="14 15">
    <name type="scientific">Leptospira licerasiae str. MMD4847</name>
    <dbReference type="NCBI Taxonomy" id="1049971"/>
    <lineage>
        <taxon>Bacteria</taxon>
        <taxon>Pseudomonadati</taxon>
        <taxon>Spirochaetota</taxon>
        <taxon>Spirochaetia</taxon>
        <taxon>Leptospirales</taxon>
        <taxon>Leptospiraceae</taxon>
        <taxon>Leptospira</taxon>
    </lineage>
</organism>
<keyword evidence="7 12" id="KW-0479">Metal-binding</keyword>
<dbReference type="GO" id="GO:0003861">
    <property type="term" value="F:3-isopropylmalate dehydratase activity"/>
    <property type="evidence" value="ECO:0007669"/>
    <property type="project" value="UniProtKB-EC"/>
</dbReference>
<evidence type="ECO:0000256" key="10">
    <source>
        <dbReference type="ARBA" id="ARBA00023239"/>
    </source>
</evidence>
<evidence type="ECO:0000256" key="4">
    <source>
        <dbReference type="ARBA" id="ARBA00022430"/>
    </source>
</evidence>
<evidence type="ECO:0000256" key="12">
    <source>
        <dbReference type="HAMAP-Rule" id="MF_01026"/>
    </source>
</evidence>
<keyword evidence="9 12" id="KW-0411">Iron-sulfur</keyword>
<dbReference type="SUPFAM" id="SSF53732">
    <property type="entry name" value="Aconitase iron-sulfur domain"/>
    <property type="match status" value="1"/>
</dbReference>
<evidence type="ECO:0000256" key="9">
    <source>
        <dbReference type="ARBA" id="ARBA00023014"/>
    </source>
</evidence>
<dbReference type="InterPro" id="IPR033941">
    <property type="entry name" value="IPMI_cat"/>
</dbReference>